<name>A0A397DZ08_APHAT</name>
<protein>
    <submittedName>
        <fullName evidence="3">Uncharacterized protein</fullName>
    </submittedName>
</protein>
<organism evidence="3 4">
    <name type="scientific">Aphanomyces astaci</name>
    <name type="common">Crayfish plague agent</name>
    <dbReference type="NCBI Taxonomy" id="112090"/>
    <lineage>
        <taxon>Eukaryota</taxon>
        <taxon>Sar</taxon>
        <taxon>Stramenopiles</taxon>
        <taxon>Oomycota</taxon>
        <taxon>Saprolegniomycetes</taxon>
        <taxon>Saprolegniales</taxon>
        <taxon>Verrucalvaceae</taxon>
        <taxon>Aphanomyces</taxon>
    </lineage>
</organism>
<evidence type="ECO:0000313" key="4">
    <source>
        <dbReference type="Proteomes" id="UP000266643"/>
    </source>
</evidence>
<dbReference type="EMBL" id="QUTD01004092">
    <property type="protein sequence ID" value="RHY69777.1"/>
    <property type="molecule type" value="Genomic_DNA"/>
</dbReference>
<reference evidence="3 4" key="1">
    <citation type="submission" date="2018-08" db="EMBL/GenBank/DDBJ databases">
        <title>Aphanomyces genome sequencing and annotation.</title>
        <authorList>
            <person name="Minardi D."/>
            <person name="Oidtmann B."/>
            <person name="Van Der Giezen M."/>
            <person name="Studholme D.J."/>
        </authorList>
    </citation>
    <scope>NUCLEOTIDE SEQUENCE [LARGE SCALE GENOMIC DNA]</scope>
    <source>
        <strain evidence="3 4">D2</strain>
    </source>
</reference>
<evidence type="ECO:0000313" key="3">
    <source>
        <dbReference type="EMBL" id="RHY69777.1"/>
    </source>
</evidence>
<dbReference type="PANTHER" id="PTHR10067">
    <property type="entry name" value="PHOSPHATIDYLSERINE DECARBOXYLASE"/>
    <property type="match status" value="1"/>
</dbReference>
<dbReference type="GO" id="GO:0005739">
    <property type="term" value="C:mitochondrion"/>
    <property type="evidence" value="ECO:0007669"/>
    <property type="project" value="TreeGrafter"/>
</dbReference>
<proteinExistence type="predicted"/>
<dbReference type="GO" id="GO:0006646">
    <property type="term" value="P:phosphatidylethanolamine biosynthetic process"/>
    <property type="evidence" value="ECO:0007669"/>
    <property type="project" value="TreeGrafter"/>
</dbReference>
<comment type="caution">
    <text evidence="3">The sequence shown here is derived from an EMBL/GenBank/DDBJ whole genome shotgun (WGS) entry which is preliminary data.</text>
</comment>
<dbReference type="PANTHER" id="PTHR10067:SF6">
    <property type="entry name" value="PHOSPHATIDYLSERINE DECARBOXYLASE PROENZYME, MITOCHONDRIAL"/>
    <property type="match status" value="1"/>
</dbReference>
<gene>
    <name evidence="3" type="ORF">DYB30_005626</name>
</gene>
<dbReference type="GO" id="GO:0004609">
    <property type="term" value="F:phosphatidylserine decarboxylase activity"/>
    <property type="evidence" value="ECO:0007669"/>
    <property type="project" value="InterPro"/>
</dbReference>
<dbReference type="Pfam" id="PF02666">
    <property type="entry name" value="PS_Dcarbxylase"/>
    <property type="match status" value="1"/>
</dbReference>
<keyword evidence="2" id="KW-0456">Lyase</keyword>
<dbReference type="Proteomes" id="UP000266643">
    <property type="component" value="Unassembled WGS sequence"/>
</dbReference>
<dbReference type="VEuPathDB" id="FungiDB:H257_05938"/>
<evidence type="ECO:0000256" key="2">
    <source>
        <dbReference type="ARBA" id="ARBA00023239"/>
    </source>
</evidence>
<dbReference type="AlphaFoldDB" id="A0A397DZ08"/>
<evidence type="ECO:0000256" key="1">
    <source>
        <dbReference type="ARBA" id="ARBA00022793"/>
    </source>
</evidence>
<dbReference type="InterPro" id="IPR003817">
    <property type="entry name" value="PS_Dcarbxylase"/>
</dbReference>
<sequence length="349" mass="39073">MMLQPAGRLLKPLGLRFRSSYAAKKGLAPKNELAPKKKPTAPWLGLAVGSALGTYGGYEVWKTWSDEKNPAHVYDRLPGGKTAEEAKMASEAQVCPPVWMREPIYNAWTRAFDCKLDEMKYPLEHYKNLGEFFSRPLKDGIRPVNWDPRCVSSPVDGTMASFGVVDFTDDIPVMEQIKGVRYRMDDFLGDVPAFFDKPSKAGNKYSAVQCTLYRTLHALLGRWKHGFFSMSLVGATNVGSMTLDVEPDFATNKWVDFYLTKPWGSCDTKKYERQELVTRGDQVAQFKVRYGASIGHFKQSTDGDVAASTFPSTSDMIRLASQANDQQTKASYLSEISQSIGQMFFGRAK</sequence>
<keyword evidence="1" id="KW-0210">Decarboxylase</keyword>
<accession>A0A397DZ08</accession>